<keyword evidence="6 11" id="KW-0460">Magnesium</keyword>
<feature type="binding site" evidence="11">
    <location>
        <position position="155"/>
    </location>
    <ligand>
        <name>Mg(2+)</name>
        <dbReference type="ChEBI" id="CHEBI:18420"/>
    </ligand>
</feature>
<evidence type="ECO:0000256" key="2">
    <source>
        <dbReference type="ARBA" id="ARBA00022490"/>
    </source>
</evidence>
<evidence type="ECO:0000256" key="1">
    <source>
        <dbReference type="ARBA" id="ARBA00001917"/>
    </source>
</evidence>
<comment type="catalytic activity">
    <reaction evidence="11">
        <text>isopentenyl diphosphate = dimethylallyl diphosphate</text>
        <dbReference type="Rhea" id="RHEA:23284"/>
        <dbReference type="ChEBI" id="CHEBI:57623"/>
        <dbReference type="ChEBI" id="CHEBI:128769"/>
        <dbReference type="EC" id="5.3.3.2"/>
    </reaction>
</comment>
<keyword evidence="9 11" id="KW-0413">Isomerase</keyword>
<dbReference type="RefSeq" id="WP_133442115.1">
    <property type="nucleotide sequence ID" value="NZ_CP034726.1"/>
</dbReference>
<dbReference type="Gene3D" id="3.20.20.70">
    <property type="entry name" value="Aldolase class I"/>
    <property type="match status" value="1"/>
</dbReference>
<dbReference type="PANTHER" id="PTHR43665">
    <property type="entry name" value="ISOPENTENYL-DIPHOSPHATE DELTA-ISOMERASE"/>
    <property type="match status" value="1"/>
</dbReference>
<evidence type="ECO:0000256" key="5">
    <source>
        <dbReference type="ARBA" id="ARBA00022723"/>
    </source>
</evidence>
<dbReference type="GO" id="GO:0004452">
    <property type="term" value="F:isopentenyl-diphosphate delta-isomerase activity"/>
    <property type="evidence" value="ECO:0007669"/>
    <property type="project" value="UniProtKB-UniRule"/>
</dbReference>
<feature type="transmembrane region" description="Helical" evidence="12">
    <location>
        <begin position="271"/>
        <end position="290"/>
    </location>
</feature>
<feature type="domain" description="FMN-dependent dehydrogenase" evidence="13">
    <location>
        <begin position="162"/>
        <end position="327"/>
    </location>
</feature>
<dbReference type="GO" id="GO:0005737">
    <property type="term" value="C:cytoplasm"/>
    <property type="evidence" value="ECO:0007669"/>
    <property type="project" value="UniProtKB-SubCell"/>
</dbReference>
<evidence type="ECO:0000256" key="12">
    <source>
        <dbReference type="SAM" id="Phobius"/>
    </source>
</evidence>
<dbReference type="PANTHER" id="PTHR43665:SF1">
    <property type="entry name" value="ISOPENTENYL-DIPHOSPHATE DELTA-ISOMERASE"/>
    <property type="match status" value="1"/>
</dbReference>
<feature type="binding site" evidence="11">
    <location>
        <begin position="282"/>
        <end position="283"/>
    </location>
    <ligand>
        <name>FMN</name>
        <dbReference type="ChEBI" id="CHEBI:58210"/>
    </ligand>
</feature>
<evidence type="ECO:0000256" key="7">
    <source>
        <dbReference type="ARBA" id="ARBA00022857"/>
    </source>
</evidence>
<keyword evidence="5 11" id="KW-0479">Metal-binding</keyword>
<evidence type="ECO:0000259" key="13">
    <source>
        <dbReference type="Pfam" id="PF01070"/>
    </source>
</evidence>
<name>A0A4P6ZL83_9LACO</name>
<keyword evidence="12" id="KW-0472">Membrane</keyword>
<comment type="caution">
    <text evidence="11">Lacks conserved residue(s) required for the propagation of feature annotation.</text>
</comment>
<feature type="binding site" evidence="11">
    <location>
        <position position="95"/>
    </location>
    <ligand>
        <name>FMN</name>
        <dbReference type="ChEBI" id="CHEBI:58210"/>
    </ligand>
</feature>
<evidence type="ECO:0000256" key="8">
    <source>
        <dbReference type="ARBA" id="ARBA00023229"/>
    </source>
</evidence>
<accession>A0A4P6ZL83</accession>
<keyword evidence="12" id="KW-1133">Transmembrane helix</keyword>
<dbReference type="CDD" id="cd02811">
    <property type="entry name" value="IDI-2_FMN"/>
    <property type="match status" value="1"/>
</dbReference>
<comment type="cofactor">
    <cofactor evidence="1 11">
        <name>FMN</name>
        <dbReference type="ChEBI" id="CHEBI:58210"/>
    </cofactor>
</comment>
<evidence type="ECO:0000256" key="3">
    <source>
        <dbReference type="ARBA" id="ARBA00022630"/>
    </source>
</evidence>
<dbReference type="GO" id="GO:0016491">
    <property type="term" value="F:oxidoreductase activity"/>
    <property type="evidence" value="ECO:0007669"/>
    <property type="project" value="InterPro"/>
</dbReference>
<keyword evidence="12" id="KW-0812">Transmembrane</keyword>
<dbReference type="AlphaFoldDB" id="A0A4P6ZL83"/>
<feature type="binding site" evidence="11">
    <location>
        <position position="185"/>
    </location>
    <ligand>
        <name>FMN</name>
        <dbReference type="ChEBI" id="CHEBI:58210"/>
    </ligand>
</feature>
<evidence type="ECO:0000313" key="15">
    <source>
        <dbReference type="Proteomes" id="UP000294321"/>
    </source>
</evidence>
<feature type="binding site" evidence="11">
    <location>
        <begin position="65"/>
        <end position="67"/>
    </location>
    <ligand>
        <name>FMN</name>
        <dbReference type="ChEBI" id="CHEBI:58210"/>
    </ligand>
</feature>
<feature type="binding site" evidence="11">
    <location>
        <begin position="8"/>
        <end position="9"/>
    </location>
    <ligand>
        <name>substrate</name>
    </ligand>
</feature>
<feature type="binding site" evidence="11">
    <location>
        <position position="154"/>
    </location>
    <ligand>
        <name>substrate</name>
    </ligand>
</feature>
<comment type="cofactor">
    <cofactor evidence="11">
        <name>NADPH</name>
        <dbReference type="ChEBI" id="CHEBI:57783"/>
    </cofactor>
</comment>
<dbReference type="Proteomes" id="UP000294321">
    <property type="component" value="Chromosome"/>
</dbReference>
<keyword evidence="8 11" id="KW-0414">Isoprene biosynthesis</keyword>
<proteinExistence type="inferred from homology"/>
<dbReference type="GO" id="GO:0008299">
    <property type="term" value="P:isoprenoid biosynthetic process"/>
    <property type="evidence" value="ECO:0007669"/>
    <property type="project" value="UniProtKB-UniRule"/>
</dbReference>
<dbReference type="OrthoDB" id="9795032at2"/>
<feature type="binding site" evidence="11">
    <location>
        <position position="210"/>
    </location>
    <ligand>
        <name>FMN</name>
        <dbReference type="ChEBI" id="CHEBI:58210"/>
    </ligand>
</feature>
<keyword evidence="3 11" id="KW-0285">Flavoprotein</keyword>
<comment type="subcellular location">
    <subcellularLocation>
        <location evidence="11">Cytoplasm</location>
    </subcellularLocation>
</comment>
<dbReference type="InterPro" id="IPR013785">
    <property type="entry name" value="Aldolase_TIM"/>
</dbReference>
<dbReference type="KEGG" id="lji:ELX58_05305"/>
<feature type="binding site" evidence="11">
    <location>
        <position position="124"/>
    </location>
    <ligand>
        <name>FMN</name>
        <dbReference type="ChEBI" id="CHEBI:58210"/>
    </ligand>
</feature>
<evidence type="ECO:0000256" key="6">
    <source>
        <dbReference type="ARBA" id="ARBA00022842"/>
    </source>
</evidence>
<dbReference type="GO" id="GO:0070402">
    <property type="term" value="F:NADPH binding"/>
    <property type="evidence" value="ECO:0007669"/>
    <property type="project" value="UniProtKB-UniRule"/>
</dbReference>
<keyword evidence="4 11" id="KW-0288">FMN</keyword>
<dbReference type="InterPro" id="IPR011179">
    <property type="entry name" value="IPdP_isomerase"/>
</dbReference>
<comment type="cofactor">
    <cofactor evidence="11">
        <name>Mg(2+)</name>
        <dbReference type="ChEBI" id="CHEBI:18420"/>
    </cofactor>
</comment>
<comment type="similarity">
    <text evidence="11">Belongs to the IPP isomerase type 2 family.</text>
</comment>
<dbReference type="Pfam" id="PF01070">
    <property type="entry name" value="FMN_dh"/>
    <property type="match status" value="1"/>
</dbReference>
<dbReference type="EMBL" id="CP034726">
    <property type="protein sequence ID" value="QBP18556.1"/>
    <property type="molecule type" value="Genomic_DNA"/>
</dbReference>
<dbReference type="GO" id="GO:0010181">
    <property type="term" value="F:FMN binding"/>
    <property type="evidence" value="ECO:0007669"/>
    <property type="project" value="UniProtKB-UniRule"/>
</dbReference>
<reference evidence="15" key="1">
    <citation type="submission" date="2018-12" db="EMBL/GenBank/DDBJ databases">
        <title>A new species of lactobacillus.</title>
        <authorList>
            <person name="Jian Y."/>
            <person name="Xin L."/>
            <person name="Hong Z.J."/>
            <person name="Ming L.Z."/>
            <person name="Hong X.Z."/>
        </authorList>
    </citation>
    <scope>NUCLEOTIDE SEQUENCE [LARGE SCALE GENOMIC DNA]</scope>
    <source>
        <strain evidence="15">HSLZ-75</strain>
    </source>
</reference>
<feature type="binding site" evidence="11">
    <location>
        <begin position="261"/>
        <end position="263"/>
    </location>
    <ligand>
        <name>FMN</name>
        <dbReference type="ChEBI" id="CHEBI:58210"/>
    </ligand>
</feature>
<feature type="binding site" evidence="11">
    <location>
        <position position="215"/>
    </location>
    <ligand>
        <name>FMN</name>
        <dbReference type="ChEBI" id="CHEBI:58210"/>
    </ligand>
</feature>
<gene>
    <name evidence="11" type="primary">fni</name>
    <name evidence="14" type="ORF">ELX58_05305</name>
</gene>
<sequence>MINQHSHRKDEHVSLAEYFNRANHHDYFDQLRFVHQSLPETDYQQINPSTKLGPLTLKWPFYIEAMTGGSRQTGQLNAQLAKIAKATDLAMAVGSESVALQDPKLIKTFSIVRKVNPKGIIFANLGASHSYQDAQKVIDIIDADALEIHLNVPQELIMPEGHRSFHWLKNIKSVVSNVKKPVIIKEVGFGMSKETLKQLQSIGVKYANVSGHGGTNFAKIENYRRPEKDLSYLEKWGLTTPESLFEARPFEPEMKIIASGGIKNPLDIAKALALGASAVGVAGVILHSLLRRGPDKTIQMIKDWQRGLKIIMTMLGYKDIAQLQQQRLLLSPSLISYLHQRHLTY</sequence>
<evidence type="ECO:0000256" key="4">
    <source>
        <dbReference type="ARBA" id="ARBA00022643"/>
    </source>
</evidence>
<organism evidence="14 15">
    <name type="scientific">Acetilactobacillus jinshanensis</name>
    <dbReference type="NCBI Taxonomy" id="1720083"/>
    <lineage>
        <taxon>Bacteria</taxon>
        <taxon>Bacillati</taxon>
        <taxon>Bacillota</taxon>
        <taxon>Bacilli</taxon>
        <taxon>Lactobacillales</taxon>
        <taxon>Lactobacillaceae</taxon>
        <taxon>Acetilactobacillus</taxon>
    </lineage>
</organism>
<keyword evidence="15" id="KW-1185">Reference proteome</keyword>
<dbReference type="InterPro" id="IPR000262">
    <property type="entry name" value="FMN-dep_DH"/>
</dbReference>
<evidence type="ECO:0000313" key="14">
    <source>
        <dbReference type="EMBL" id="QBP18556.1"/>
    </source>
</evidence>
<evidence type="ECO:0000256" key="9">
    <source>
        <dbReference type="ARBA" id="ARBA00023235"/>
    </source>
</evidence>
<comment type="function">
    <text evidence="11">Involved in the biosynthesis of isoprenoids. Catalyzes the 1,3-allylic rearrangement of the homoallylic substrate isopentenyl (IPP) to its allylic isomer, dimethylallyl diphosphate (DMAPP).</text>
</comment>
<dbReference type="SUPFAM" id="SSF51395">
    <property type="entry name" value="FMN-linked oxidoreductases"/>
    <property type="match status" value="1"/>
</dbReference>
<protein>
    <recommendedName>
        <fullName evidence="11">Isopentenyl-diphosphate delta-isomerase</fullName>
        <shortName evidence="11">IPP isomerase</shortName>
        <ecNumber evidence="11">5.3.3.2</ecNumber>
    </recommendedName>
    <alternativeName>
        <fullName evidence="11">Isopentenyl diphosphate:dimethylallyl diphosphate isomerase</fullName>
    </alternativeName>
    <alternativeName>
        <fullName evidence="11">Isopentenyl pyrophosphate isomerase</fullName>
    </alternativeName>
    <alternativeName>
        <fullName evidence="11">Type 2 isopentenyl diphosphate isomerase</fullName>
        <shortName evidence="11">IDI-2</shortName>
    </alternativeName>
</protein>
<dbReference type="NCBIfam" id="TIGR02151">
    <property type="entry name" value="IPP_isom_2"/>
    <property type="match status" value="1"/>
</dbReference>
<keyword evidence="7 11" id="KW-0521">NADP</keyword>
<dbReference type="PIRSF" id="PIRSF003314">
    <property type="entry name" value="IPP_isomerase"/>
    <property type="match status" value="1"/>
</dbReference>
<dbReference type="GO" id="GO:0000287">
    <property type="term" value="F:magnesium ion binding"/>
    <property type="evidence" value="ECO:0007669"/>
    <property type="project" value="UniProtKB-UniRule"/>
</dbReference>
<keyword evidence="2 11" id="KW-0963">Cytoplasm</keyword>
<evidence type="ECO:0000256" key="10">
    <source>
        <dbReference type="ARBA" id="ARBA00025810"/>
    </source>
</evidence>
<dbReference type="HAMAP" id="MF_00354">
    <property type="entry name" value="Idi_2"/>
    <property type="match status" value="1"/>
</dbReference>
<comment type="subunit">
    <text evidence="10 11">Homooctamer. Dimer of tetramers.</text>
</comment>
<evidence type="ECO:0000256" key="11">
    <source>
        <dbReference type="HAMAP-Rule" id="MF_00354"/>
    </source>
</evidence>
<dbReference type="EC" id="5.3.3.2" evidence="11"/>